<sequence length="53" mass="5803">MVPLFNPQATFAGSTHCSNLNGKRLFGLERKLVTAIQPTKGNPHHGGPSRDFR</sequence>
<protein>
    <submittedName>
        <fullName evidence="1">Uncharacterized protein</fullName>
    </submittedName>
</protein>
<gene>
    <name evidence="1" type="ORF">Patl1_28486</name>
</gene>
<comment type="caution">
    <text evidence="1">The sequence shown here is derived from an EMBL/GenBank/DDBJ whole genome shotgun (WGS) entry which is preliminary data.</text>
</comment>
<proteinExistence type="predicted"/>
<reference evidence="2" key="1">
    <citation type="journal article" date="2023" name="G3 (Bethesda)">
        <title>Genome assembly and association tests identify interacting loci associated with vigor, precocity, and sex in interspecific pistachio rootstocks.</title>
        <authorList>
            <person name="Palmer W."/>
            <person name="Jacygrad E."/>
            <person name="Sagayaradj S."/>
            <person name="Cavanaugh K."/>
            <person name="Han R."/>
            <person name="Bertier L."/>
            <person name="Beede B."/>
            <person name="Kafkas S."/>
            <person name="Golino D."/>
            <person name="Preece J."/>
            <person name="Michelmore R."/>
        </authorList>
    </citation>
    <scope>NUCLEOTIDE SEQUENCE [LARGE SCALE GENOMIC DNA]</scope>
</reference>
<evidence type="ECO:0000313" key="1">
    <source>
        <dbReference type="EMBL" id="KAJ0096473.1"/>
    </source>
</evidence>
<name>A0ACC1BCB6_9ROSI</name>
<dbReference type="Proteomes" id="UP001164250">
    <property type="component" value="Chromosome 5"/>
</dbReference>
<dbReference type="EMBL" id="CM047901">
    <property type="protein sequence ID" value="KAJ0096473.1"/>
    <property type="molecule type" value="Genomic_DNA"/>
</dbReference>
<evidence type="ECO:0000313" key="2">
    <source>
        <dbReference type="Proteomes" id="UP001164250"/>
    </source>
</evidence>
<accession>A0ACC1BCB6</accession>
<organism evidence="1 2">
    <name type="scientific">Pistacia atlantica</name>
    <dbReference type="NCBI Taxonomy" id="434234"/>
    <lineage>
        <taxon>Eukaryota</taxon>
        <taxon>Viridiplantae</taxon>
        <taxon>Streptophyta</taxon>
        <taxon>Embryophyta</taxon>
        <taxon>Tracheophyta</taxon>
        <taxon>Spermatophyta</taxon>
        <taxon>Magnoliopsida</taxon>
        <taxon>eudicotyledons</taxon>
        <taxon>Gunneridae</taxon>
        <taxon>Pentapetalae</taxon>
        <taxon>rosids</taxon>
        <taxon>malvids</taxon>
        <taxon>Sapindales</taxon>
        <taxon>Anacardiaceae</taxon>
        <taxon>Pistacia</taxon>
    </lineage>
</organism>
<keyword evidence="2" id="KW-1185">Reference proteome</keyword>